<sequence length="219" mass="23217">MMGFMTKGNQSALAGLSPLDDVFTAPATDERLERAAAGLRERGYSVHVVDSPDDARELVTTLLPTGKDVFTAASATLENAGINKVIEESGRFRSVRAQLATLDDADASIKLGAAPDVVVGSVHAVTEDGVMVCASASGSQLSSYAGGARRAIWVVGAQKVVPDLDTALRRVRLYCLPKESERCMAVYGQPSIIGKILILEREYLPERGTVVLVRGELGV</sequence>
<dbReference type="InterPro" id="IPR024185">
    <property type="entry name" value="FTHF_cligase-like_sf"/>
</dbReference>
<gene>
    <name evidence="2" type="ORF">Acor_31230</name>
</gene>
<evidence type="ECO:0000313" key="3">
    <source>
        <dbReference type="Proteomes" id="UP000334990"/>
    </source>
</evidence>
<dbReference type="AlphaFoldDB" id="A0A5M3VY81"/>
<protein>
    <recommendedName>
        <fullName evidence="1">LUD domain-containing protein</fullName>
    </recommendedName>
</protein>
<comment type="caution">
    <text evidence="2">The sequence shown here is derived from an EMBL/GenBank/DDBJ whole genome shotgun (WGS) entry which is preliminary data.</text>
</comment>
<dbReference type="SUPFAM" id="SSF100950">
    <property type="entry name" value="NagB/RpiA/CoA transferase-like"/>
    <property type="match status" value="1"/>
</dbReference>
<dbReference type="Gene3D" id="3.40.50.10420">
    <property type="entry name" value="NagB/RpiA/CoA transferase-like"/>
    <property type="match status" value="1"/>
</dbReference>
<accession>A0A5M3VY81</accession>
<proteinExistence type="predicted"/>
<dbReference type="InterPro" id="IPR003741">
    <property type="entry name" value="LUD_dom"/>
</dbReference>
<feature type="domain" description="LUD" evidence="1">
    <location>
        <begin position="32"/>
        <end position="213"/>
    </location>
</feature>
<organism evidence="2 3">
    <name type="scientific">Acrocarpospora corrugata</name>
    <dbReference type="NCBI Taxonomy" id="35763"/>
    <lineage>
        <taxon>Bacteria</taxon>
        <taxon>Bacillati</taxon>
        <taxon>Actinomycetota</taxon>
        <taxon>Actinomycetes</taxon>
        <taxon>Streptosporangiales</taxon>
        <taxon>Streptosporangiaceae</taxon>
        <taxon>Acrocarpospora</taxon>
    </lineage>
</organism>
<keyword evidence="3" id="KW-1185">Reference proteome</keyword>
<dbReference type="PANTHER" id="PTHR36179:SF2">
    <property type="entry name" value="LUD DOMAIN-CONTAINING PROTEIN"/>
    <property type="match status" value="1"/>
</dbReference>
<dbReference type="PANTHER" id="PTHR36179">
    <property type="entry name" value="LUD_DOM DOMAIN-CONTAINING PROTEIN"/>
    <property type="match status" value="1"/>
</dbReference>
<dbReference type="InterPro" id="IPR037171">
    <property type="entry name" value="NagB/RpiA_transferase-like"/>
</dbReference>
<reference evidence="2 3" key="1">
    <citation type="submission" date="2019-10" db="EMBL/GenBank/DDBJ databases">
        <title>Whole genome shotgun sequence of Acrocarpospora corrugata NBRC 13972.</title>
        <authorList>
            <person name="Ichikawa N."/>
            <person name="Kimura A."/>
            <person name="Kitahashi Y."/>
            <person name="Komaki H."/>
            <person name="Oguchi A."/>
        </authorList>
    </citation>
    <scope>NUCLEOTIDE SEQUENCE [LARGE SCALE GENOMIC DNA]</scope>
    <source>
        <strain evidence="2 3">NBRC 13972</strain>
    </source>
</reference>
<dbReference type="Proteomes" id="UP000334990">
    <property type="component" value="Unassembled WGS sequence"/>
</dbReference>
<evidence type="ECO:0000259" key="1">
    <source>
        <dbReference type="Pfam" id="PF02589"/>
    </source>
</evidence>
<evidence type="ECO:0000313" key="2">
    <source>
        <dbReference type="EMBL" id="GES01059.1"/>
    </source>
</evidence>
<dbReference type="EMBL" id="BLAD01000048">
    <property type="protein sequence ID" value="GES01059.1"/>
    <property type="molecule type" value="Genomic_DNA"/>
</dbReference>
<name>A0A5M3VY81_9ACTN</name>
<dbReference type="Pfam" id="PF02589">
    <property type="entry name" value="LUD_dom"/>
    <property type="match status" value="1"/>
</dbReference>